<feature type="region of interest" description="Disordered" evidence="1">
    <location>
        <begin position="34"/>
        <end position="54"/>
    </location>
</feature>
<evidence type="ECO:0000313" key="3">
    <source>
        <dbReference type="Proteomes" id="UP000265631"/>
    </source>
</evidence>
<dbReference type="AlphaFoldDB" id="A0A395MWL6"/>
<name>A0A395MWL6_9HYPO</name>
<proteinExistence type="predicted"/>
<organism evidence="2 3">
    <name type="scientific">Fusarium flagelliforme</name>
    <dbReference type="NCBI Taxonomy" id="2675880"/>
    <lineage>
        <taxon>Eukaryota</taxon>
        <taxon>Fungi</taxon>
        <taxon>Dikarya</taxon>
        <taxon>Ascomycota</taxon>
        <taxon>Pezizomycotina</taxon>
        <taxon>Sordariomycetes</taxon>
        <taxon>Hypocreomycetidae</taxon>
        <taxon>Hypocreales</taxon>
        <taxon>Nectriaceae</taxon>
        <taxon>Fusarium</taxon>
        <taxon>Fusarium incarnatum-equiseti species complex</taxon>
    </lineage>
</organism>
<evidence type="ECO:0000313" key="2">
    <source>
        <dbReference type="EMBL" id="RFN52301.1"/>
    </source>
</evidence>
<gene>
    <name evidence="2" type="ORF">FIE12Z_3451</name>
</gene>
<dbReference type="Proteomes" id="UP000265631">
    <property type="component" value="Unassembled WGS sequence"/>
</dbReference>
<comment type="caution">
    <text evidence="2">The sequence shown here is derived from an EMBL/GenBank/DDBJ whole genome shotgun (WGS) entry which is preliminary data.</text>
</comment>
<reference evidence="2 3" key="1">
    <citation type="journal article" date="2018" name="PLoS Pathog.">
        <title>Evolution of structural diversity of trichothecenes, a family of toxins produced by plant pathogenic and entomopathogenic fungi.</title>
        <authorList>
            <person name="Proctor R.H."/>
            <person name="McCormick S.P."/>
            <person name="Kim H.S."/>
            <person name="Cardoza R.E."/>
            <person name="Stanley A.M."/>
            <person name="Lindo L."/>
            <person name="Kelly A."/>
            <person name="Brown D.W."/>
            <person name="Lee T."/>
            <person name="Vaughan M.M."/>
            <person name="Alexander N.J."/>
            <person name="Busman M."/>
            <person name="Gutierrez S."/>
        </authorList>
    </citation>
    <scope>NUCLEOTIDE SEQUENCE [LARGE SCALE GENOMIC DNA]</scope>
    <source>
        <strain evidence="2 3">NRRL 13405</strain>
    </source>
</reference>
<dbReference type="EMBL" id="PXXK01000071">
    <property type="protein sequence ID" value="RFN52301.1"/>
    <property type="molecule type" value="Genomic_DNA"/>
</dbReference>
<accession>A0A395MWL6</accession>
<protein>
    <submittedName>
        <fullName evidence="2">Uncharacterized protein</fullName>
    </submittedName>
</protein>
<evidence type="ECO:0000256" key="1">
    <source>
        <dbReference type="SAM" id="MobiDB-lite"/>
    </source>
</evidence>
<keyword evidence="3" id="KW-1185">Reference proteome</keyword>
<sequence length="150" mass="16146">MGAKARERAGPVAIEIPNAAEYGSIHFILKSMEPSPDEQWAESSKKKSPDSSGEALLDPCLAPFNRHPWQSTLVIPYCCSAGEGTLYNIFVPEAKVQGYVQGTPWRDGYVSSIANDTIGISLCLFSTGVNMEHCGGYQSALSGRGFPFSP</sequence>